<dbReference type="Gene3D" id="3.40.630.10">
    <property type="entry name" value="Zn peptidases"/>
    <property type="match status" value="1"/>
</dbReference>
<organism evidence="3">
    <name type="scientific">marine metagenome</name>
    <dbReference type="NCBI Taxonomy" id="408172"/>
    <lineage>
        <taxon>unclassified sequences</taxon>
        <taxon>metagenomes</taxon>
        <taxon>ecological metagenomes</taxon>
    </lineage>
</organism>
<dbReference type="GO" id="GO:0016787">
    <property type="term" value="F:hydrolase activity"/>
    <property type="evidence" value="ECO:0007669"/>
    <property type="project" value="UniProtKB-KW"/>
</dbReference>
<reference evidence="3" key="1">
    <citation type="submission" date="2018-05" db="EMBL/GenBank/DDBJ databases">
        <authorList>
            <person name="Lanie J.A."/>
            <person name="Ng W.-L."/>
            <person name="Kazmierczak K.M."/>
            <person name="Andrzejewski T.M."/>
            <person name="Davidsen T.M."/>
            <person name="Wayne K.J."/>
            <person name="Tettelin H."/>
            <person name="Glass J.I."/>
            <person name="Rusch D."/>
            <person name="Podicherti R."/>
            <person name="Tsui H.-C.T."/>
            <person name="Winkler M.E."/>
        </authorList>
    </citation>
    <scope>NUCLEOTIDE SEQUENCE</scope>
</reference>
<evidence type="ECO:0000313" key="3">
    <source>
        <dbReference type="EMBL" id="SVD16803.1"/>
    </source>
</evidence>
<keyword evidence="2" id="KW-0862">Zinc</keyword>
<dbReference type="AlphaFoldDB" id="A0A382T481"/>
<protein>
    <recommendedName>
        <fullName evidence="4">Peptidase M20 dimerisation domain-containing protein</fullName>
    </recommendedName>
</protein>
<sequence>MTEVIDTLAELVRINSVNPEWAGPGEAEVAKWVRRFFERAGIEVWEEETLPDRKNVMARIPGADSNRRILLEAHMDTVSVTNMDFDPFEPVVESDRMLGRGSCDVKGGLAAMMHAVVAVKETGEIPPCEIIFAAVVDEEHAFRGVLKLIEFLRKGSLPEAAVVAEPTELRTVRANKG</sequence>
<name>A0A382T481_9ZZZZ</name>
<dbReference type="PANTHER" id="PTHR43808">
    <property type="entry name" value="ACETYLORNITHINE DEACETYLASE"/>
    <property type="match status" value="1"/>
</dbReference>
<evidence type="ECO:0000256" key="1">
    <source>
        <dbReference type="ARBA" id="ARBA00022801"/>
    </source>
</evidence>
<dbReference type="Pfam" id="PF01546">
    <property type="entry name" value="Peptidase_M20"/>
    <property type="match status" value="1"/>
</dbReference>
<feature type="non-terminal residue" evidence="3">
    <location>
        <position position="177"/>
    </location>
</feature>
<dbReference type="InterPro" id="IPR002933">
    <property type="entry name" value="Peptidase_M20"/>
</dbReference>
<keyword evidence="1" id="KW-0378">Hydrolase</keyword>
<dbReference type="InterPro" id="IPR050072">
    <property type="entry name" value="Peptidase_M20A"/>
</dbReference>
<dbReference type="InterPro" id="IPR001261">
    <property type="entry name" value="ArgE/DapE_CS"/>
</dbReference>
<evidence type="ECO:0008006" key="4">
    <source>
        <dbReference type="Google" id="ProtNLM"/>
    </source>
</evidence>
<dbReference type="EMBL" id="UINC01133712">
    <property type="protein sequence ID" value="SVD16803.1"/>
    <property type="molecule type" value="Genomic_DNA"/>
</dbReference>
<dbReference type="SUPFAM" id="SSF53187">
    <property type="entry name" value="Zn-dependent exopeptidases"/>
    <property type="match status" value="1"/>
</dbReference>
<proteinExistence type="predicted"/>
<dbReference type="PROSITE" id="PS00758">
    <property type="entry name" value="ARGE_DAPE_CPG2_1"/>
    <property type="match status" value="1"/>
</dbReference>
<gene>
    <name evidence="3" type="ORF">METZ01_LOCUS369657</name>
</gene>
<evidence type="ECO:0000256" key="2">
    <source>
        <dbReference type="ARBA" id="ARBA00022833"/>
    </source>
</evidence>
<accession>A0A382T481</accession>